<dbReference type="KEGG" id="pyr:P186_0881"/>
<evidence type="ECO:0000313" key="2">
    <source>
        <dbReference type="Proteomes" id="UP000005867"/>
    </source>
</evidence>
<reference evidence="1 2" key="1">
    <citation type="journal article" date="2012" name="J. Bacteriol.">
        <title>Complete genome sequence of strain 1860, a crenarchaeon of the genus pyrobaculum able to grow with various electron acceptors.</title>
        <authorList>
            <person name="Mardanov A.V."/>
            <person name="Gumerov V.M."/>
            <person name="Slobodkina G.B."/>
            <person name="Beletsky A.V."/>
            <person name="Bonch-Osmolovskaya E.A."/>
            <person name="Ravin N.V."/>
            <person name="Skryabin K.G."/>
        </authorList>
    </citation>
    <scope>NUCLEOTIDE SEQUENCE [LARGE SCALE GENOMIC DNA]</scope>
    <source>
        <strain evidence="1 2">1860</strain>
    </source>
</reference>
<keyword evidence="2" id="KW-1185">Reference proteome</keyword>
<accession>G7VB12</accession>
<dbReference type="HOGENOM" id="CLU_1821094_0_0_2"/>
<name>G7VB12_9CREN</name>
<dbReference type="AlphaFoldDB" id="G7VB12"/>
<gene>
    <name evidence="1" type="ORF">P186_0881</name>
</gene>
<dbReference type="Proteomes" id="UP000005867">
    <property type="component" value="Chromosome"/>
</dbReference>
<dbReference type="eggNOG" id="arCOG01055">
    <property type="taxonomic scope" value="Archaea"/>
</dbReference>
<protein>
    <submittedName>
        <fullName evidence="1">Uncharacterized protein</fullName>
    </submittedName>
</protein>
<sequence>MRGGGGNIKHISSRVQKYVAAPRLELEDFLVLALAGMGAHPPLIAYLTEMPRERVELILEWLVEKGYLKREGNRYRWTKAAKPVLKQWRSNPEAAAALRRAFDKFARDVAAPVARAAWEAAFWWTMWLAAMKWLHYHPPED</sequence>
<evidence type="ECO:0000313" key="1">
    <source>
        <dbReference type="EMBL" id="AET32322.1"/>
    </source>
</evidence>
<dbReference type="EMBL" id="CP003098">
    <property type="protein sequence ID" value="AET32322.1"/>
    <property type="molecule type" value="Genomic_DNA"/>
</dbReference>
<dbReference type="BioCyc" id="PSP1104324:GJSN-861-MONOMER"/>
<dbReference type="STRING" id="1104324.P186_0881"/>
<proteinExistence type="predicted"/>
<organism evidence="1 2">
    <name type="scientific">Pyrobaculum ferrireducens</name>
    <dbReference type="NCBI Taxonomy" id="1104324"/>
    <lineage>
        <taxon>Archaea</taxon>
        <taxon>Thermoproteota</taxon>
        <taxon>Thermoprotei</taxon>
        <taxon>Thermoproteales</taxon>
        <taxon>Thermoproteaceae</taxon>
        <taxon>Pyrobaculum</taxon>
    </lineage>
</organism>